<evidence type="ECO:0000313" key="8">
    <source>
        <dbReference type="EMBL" id="TAA74718.1"/>
    </source>
</evidence>
<evidence type="ECO:0000256" key="2">
    <source>
        <dbReference type="ARBA" id="ARBA00004418"/>
    </source>
</evidence>
<gene>
    <name evidence="8" type="ORF">CDV28_11931</name>
</gene>
<dbReference type="EMBL" id="NQJD01000019">
    <property type="protein sequence ID" value="TAA74718.1"/>
    <property type="molecule type" value="Genomic_DNA"/>
</dbReference>
<dbReference type="GO" id="GO:0016020">
    <property type="term" value="C:membrane"/>
    <property type="evidence" value="ECO:0007669"/>
    <property type="project" value="UniProtKB-SubCell"/>
</dbReference>
<dbReference type="InterPro" id="IPR006664">
    <property type="entry name" value="OMP_bac"/>
</dbReference>
<dbReference type="GO" id="GO:0042597">
    <property type="term" value="C:periplasmic space"/>
    <property type="evidence" value="ECO:0007669"/>
    <property type="project" value="UniProtKB-SubCell"/>
</dbReference>
<evidence type="ECO:0000256" key="5">
    <source>
        <dbReference type="ARBA" id="ARBA00023136"/>
    </source>
</evidence>
<dbReference type="SUPFAM" id="SSF103088">
    <property type="entry name" value="OmpA-like"/>
    <property type="match status" value="1"/>
</dbReference>
<keyword evidence="4" id="KW-0732">Signal</keyword>
<dbReference type="Gene3D" id="3.30.1330.60">
    <property type="entry name" value="OmpA-like domain"/>
    <property type="match status" value="1"/>
</dbReference>
<evidence type="ECO:0000256" key="3">
    <source>
        <dbReference type="ARBA" id="ARBA00010742"/>
    </source>
</evidence>
<dbReference type="Proteomes" id="UP000316238">
    <property type="component" value="Unassembled WGS sequence"/>
</dbReference>
<dbReference type="InterPro" id="IPR036737">
    <property type="entry name" value="OmpA-like_sf"/>
</dbReference>
<dbReference type="PROSITE" id="PS51123">
    <property type="entry name" value="OMPA_2"/>
    <property type="match status" value="1"/>
</dbReference>
<comment type="caution">
    <text evidence="8">The sequence shown here is derived from an EMBL/GenBank/DDBJ whole genome shotgun (WGS) entry which is preliminary data.</text>
</comment>
<dbReference type="InterPro" id="IPR006665">
    <property type="entry name" value="OmpA-like"/>
</dbReference>
<sequence>MKARLIGALLLLLLGLGVTYGIWLLLPKLLDRKQQTTSDAAQTQGKLRIALDNWIGYFPLRSPEMKSAMHRAGWLLAWEDDKADYRRRMERLEKGELDFAVATVDSYLLNAERFAYPAVIVAVLDESKGGDAILARKDRVASLDDLKGKLDAKVAFTPASPSEHLAKAAADHFNVKELHPASGPLRLAVNGSEQAKNALLSGKADVAVLWEPDVTKALQEKGIVKLLGTEDTERLIVDVLLVRRDFAQKNPDIVKLFLSTYFKVLKKYRQEEGLFIRHIKEETGLAEEPVRIMLKGVDWLSLADNCEQWFGIAAAGGAGEEGLVAAIESAAEILVNAGDFTASPVPDGNPYRLTNKGFLEELFAASGEKASSAGATAFAPLDNAGWDALKEVGTLKIDPIIFQQGTATLDVLGKQTIDTAMARLSHYPHFRIVIKGHTGVRGDADENLRLSQERAEAVSRYLQITHSMDANRVRPLGLGGTKPLAQQPGESLRTYEYRLPRVELVLVREDM</sequence>
<dbReference type="PANTHER" id="PTHR30024:SF47">
    <property type="entry name" value="TAURINE-BINDING PERIPLASMIC PROTEIN"/>
    <property type="match status" value="1"/>
</dbReference>
<evidence type="ECO:0000256" key="4">
    <source>
        <dbReference type="ARBA" id="ARBA00022729"/>
    </source>
</evidence>
<accession>A0A521G157</accession>
<protein>
    <submittedName>
        <fullName evidence="8">NMT1/THI5 like</fullName>
    </submittedName>
</protein>
<feature type="domain" description="OmpA-like" evidence="7">
    <location>
        <begin position="389"/>
        <end position="510"/>
    </location>
</feature>
<dbReference type="PRINTS" id="PR01021">
    <property type="entry name" value="OMPADOMAIN"/>
</dbReference>
<dbReference type="AlphaFoldDB" id="A0A521G157"/>
<dbReference type="Gene3D" id="3.40.190.10">
    <property type="entry name" value="Periplasmic binding protein-like II"/>
    <property type="match status" value="2"/>
</dbReference>
<proteinExistence type="inferred from homology"/>
<dbReference type="PANTHER" id="PTHR30024">
    <property type="entry name" value="ALIPHATIC SULFONATES-BINDING PROTEIN-RELATED"/>
    <property type="match status" value="1"/>
</dbReference>
<evidence type="ECO:0000256" key="6">
    <source>
        <dbReference type="PROSITE-ProRule" id="PRU00473"/>
    </source>
</evidence>
<comment type="similarity">
    <text evidence="3">Belongs to the bacterial solute-binding protein SsuA/TauA family.</text>
</comment>
<evidence type="ECO:0000256" key="1">
    <source>
        <dbReference type="ARBA" id="ARBA00004370"/>
    </source>
</evidence>
<dbReference type="Pfam" id="PF00691">
    <property type="entry name" value="OmpA"/>
    <property type="match status" value="1"/>
</dbReference>
<dbReference type="SUPFAM" id="SSF53850">
    <property type="entry name" value="Periplasmic binding protein-like II"/>
    <property type="match status" value="1"/>
</dbReference>
<evidence type="ECO:0000313" key="9">
    <source>
        <dbReference type="Proteomes" id="UP000316238"/>
    </source>
</evidence>
<comment type="subcellular location">
    <subcellularLocation>
        <location evidence="1">Membrane</location>
    </subcellularLocation>
    <subcellularLocation>
        <location evidence="2">Periplasm</location>
    </subcellularLocation>
</comment>
<name>A0A521G157_9BACT</name>
<dbReference type="CDD" id="cd07185">
    <property type="entry name" value="OmpA_C-like"/>
    <property type="match status" value="1"/>
</dbReference>
<evidence type="ECO:0000259" key="7">
    <source>
        <dbReference type="PROSITE" id="PS51123"/>
    </source>
</evidence>
<dbReference type="Pfam" id="PF12974">
    <property type="entry name" value="Phosphonate-bd"/>
    <property type="match status" value="1"/>
</dbReference>
<keyword evidence="9" id="KW-1185">Reference proteome</keyword>
<keyword evidence="5 6" id="KW-0472">Membrane</keyword>
<organism evidence="8 9">
    <name type="scientific">Candidatus Electronema aureum</name>
    <dbReference type="NCBI Taxonomy" id="2005002"/>
    <lineage>
        <taxon>Bacteria</taxon>
        <taxon>Pseudomonadati</taxon>
        <taxon>Thermodesulfobacteriota</taxon>
        <taxon>Desulfobulbia</taxon>
        <taxon>Desulfobulbales</taxon>
        <taxon>Desulfobulbaceae</taxon>
        <taxon>Candidatus Electronema</taxon>
    </lineage>
</organism>
<reference evidence="8" key="1">
    <citation type="submission" date="2017-07" db="EMBL/GenBank/DDBJ databases">
        <title>The cable genome - Insights into the physiology and evolution of filamentous bacteria capable of sulfide oxidation via long distance electron transfer.</title>
        <authorList>
            <person name="Thorup C."/>
            <person name="Bjerg J.T."/>
            <person name="Schreiber L."/>
            <person name="Nielsen L.P."/>
            <person name="Kjeldsen K.U."/>
            <person name="Boesen T."/>
            <person name="Boggild A."/>
            <person name="Meysman F."/>
            <person name="Geelhoed J."/>
            <person name="Schramm A."/>
        </authorList>
    </citation>
    <scope>NUCLEOTIDE SEQUENCE [LARGE SCALE GENOMIC DNA]</scope>
    <source>
        <strain evidence="8">GS</strain>
    </source>
</reference>